<reference evidence="1" key="1">
    <citation type="journal article" date="2021" name="Proc. Natl. Acad. Sci. U.S.A.">
        <title>A Catalog of Tens of Thousands of Viruses from Human Metagenomes Reveals Hidden Associations with Chronic Diseases.</title>
        <authorList>
            <person name="Tisza M.J."/>
            <person name="Buck C.B."/>
        </authorList>
    </citation>
    <scope>NUCLEOTIDE SEQUENCE</scope>
    <source>
        <strain evidence="1">CtvyM23</strain>
    </source>
</reference>
<protein>
    <submittedName>
        <fullName evidence="1">Uncharacterized protein</fullName>
    </submittedName>
</protein>
<organism evidence="1">
    <name type="scientific">Siphoviridae sp. ctvyM23</name>
    <dbReference type="NCBI Taxonomy" id="2826514"/>
    <lineage>
        <taxon>Viruses</taxon>
        <taxon>Duplodnaviria</taxon>
        <taxon>Heunggongvirae</taxon>
        <taxon>Uroviricota</taxon>
        <taxon>Caudoviricetes</taxon>
    </lineage>
</organism>
<accession>A0A8S5MHZ3</accession>
<name>A0A8S5MHZ3_9CAUD</name>
<evidence type="ECO:0000313" key="1">
    <source>
        <dbReference type="EMBL" id="DAD81824.1"/>
    </source>
</evidence>
<proteinExistence type="predicted"/>
<sequence length="275" mass="32274">MIYTISLKENKIEKKDEIFYFEISQSYELTDLGINKIIYNDDTKEYKYFDNTNKELNIELNEYQKTVRDTILTTFHSLFDADALLRLRQRKIYDLKTQCTFNNYCDVNCNFMSSFGVLLQGDRQHIDYYKNLLNYTENNMVITDVTGEQQEVTKEQLNTIIEEATISLEYQQKQQQQAIADLSSLADEQSIEEYKAIITPYNFFSTNDNQPDIEDIRIKVKNELMYPQTLSDSLLELSDQYETTNTENQDAIVELSDLVCELQEEVKKLKAKQGA</sequence>
<dbReference type="EMBL" id="BK014908">
    <property type="protein sequence ID" value="DAD81824.1"/>
    <property type="molecule type" value="Genomic_DNA"/>
</dbReference>